<gene>
    <name evidence="2" type="ORF">GCM10010319_55670</name>
</gene>
<feature type="compositionally biased region" description="Low complexity" evidence="1">
    <location>
        <begin position="332"/>
        <end position="347"/>
    </location>
</feature>
<proteinExistence type="predicted"/>
<evidence type="ECO:0000313" key="3">
    <source>
        <dbReference type="Proteomes" id="UP001500063"/>
    </source>
</evidence>
<accession>A0ABN0XQX0</accession>
<feature type="region of interest" description="Disordered" evidence="1">
    <location>
        <begin position="654"/>
        <end position="691"/>
    </location>
</feature>
<dbReference type="Proteomes" id="UP001500063">
    <property type="component" value="Unassembled WGS sequence"/>
</dbReference>
<dbReference type="EMBL" id="BAAABW010000027">
    <property type="protein sequence ID" value="GAA0370565.1"/>
    <property type="molecule type" value="Genomic_DNA"/>
</dbReference>
<keyword evidence="3" id="KW-1185">Reference proteome</keyword>
<feature type="compositionally biased region" description="Low complexity" evidence="1">
    <location>
        <begin position="282"/>
        <end position="293"/>
    </location>
</feature>
<feature type="region of interest" description="Disordered" evidence="1">
    <location>
        <begin position="332"/>
        <end position="356"/>
    </location>
</feature>
<evidence type="ECO:0000313" key="2">
    <source>
        <dbReference type="EMBL" id="GAA0370565.1"/>
    </source>
</evidence>
<feature type="region of interest" description="Disordered" evidence="1">
    <location>
        <begin position="432"/>
        <end position="456"/>
    </location>
</feature>
<feature type="compositionally biased region" description="Gly residues" evidence="1">
    <location>
        <begin position="252"/>
        <end position="265"/>
    </location>
</feature>
<evidence type="ECO:0000256" key="1">
    <source>
        <dbReference type="SAM" id="MobiDB-lite"/>
    </source>
</evidence>
<reference evidence="2 3" key="1">
    <citation type="journal article" date="2019" name="Int. J. Syst. Evol. Microbiol.">
        <title>The Global Catalogue of Microorganisms (GCM) 10K type strain sequencing project: providing services to taxonomists for standard genome sequencing and annotation.</title>
        <authorList>
            <consortium name="The Broad Institute Genomics Platform"/>
            <consortium name="The Broad Institute Genome Sequencing Center for Infectious Disease"/>
            <person name="Wu L."/>
            <person name="Ma J."/>
        </authorList>
    </citation>
    <scope>NUCLEOTIDE SEQUENCE [LARGE SCALE GENOMIC DNA]</scope>
    <source>
        <strain evidence="2 3">JCM 4565</strain>
    </source>
</reference>
<feature type="compositionally biased region" description="Gly residues" evidence="1">
    <location>
        <begin position="872"/>
        <end position="882"/>
    </location>
</feature>
<feature type="region of interest" description="Disordered" evidence="1">
    <location>
        <begin position="869"/>
        <end position="908"/>
    </location>
</feature>
<name>A0ABN0XQX0_9ACTN</name>
<protein>
    <submittedName>
        <fullName evidence="2">Uncharacterized protein</fullName>
    </submittedName>
</protein>
<feature type="region of interest" description="Disordered" evidence="1">
    <location>
        <begin position="242"/>
        <end position="304"/>
    </location>
</feature>
<feature type="compositionally biased region" description="Basic and acidic residues" evidence="1">
    <location>
        <begin position="669"/>
        <end position="684"/>
    </location>
</feature>
<comment type="caution">
    <text evidence="2">The sequence shown here is derived from an EMBL/GenBank/DDBJ whole genome shotgun (WGS) entry which is preliminary data.</text>
</comment>
<organism evidence="2 3">
    <name type="scientific">Streptomyces blastmyceticus</name>
    <dbReference type="NCBI Taxonomy" id="68180"/>
    <lineage>
        <taxon>Bacteria</taxon>
        <taxon>Bacillati</taxon>
        <taxon>Actinomycetota</taxon>
        <taxon>Actinomycetes</taxon>
        <taxon>Kitasatosporales</taxon>
        <taxon>Streptomycetaceae</taxon>
        <taxon>Streptomyces</taxon>
    </lineage>
</organism>
<sequence>MARDLGTGLLQAHFVGAVGGADEDADAAAARLVRVDARALERLPGRLQQQPLLRVHGEGLARRDPEEGGVEQVGLVQEAARPGIVARLGLGRPVQRLPAAVDREAGDGVLAAGDQPPQLLGRIHVAGVAAAHRDDGDGVVVGRGGGHRVGLLGVLVDEVAQELAAQVVGEEGGVGVVEDDGGGQLQPGGRGEPVAELDRDQRVEAQLLEGPARLDGLRAGVSEHRGHLGADQVEQGAPALGRGQREQPLGQRGAGGGEPGGGGAPAGAADQAAQQRRHRAGAVRGAQRRQVQPGRDEDGPAGAAGGVEERHALVVAEGAHAAAGQPQQVGLGQCAGDAAGPGPQAPDQGGGGQALGVPVAGERVEEDVARGVVGLAGAAQGAGDGGEQDEGGQVEVAGELVQVPRRVHLGAQHAVQLLGREAGHGGVVQDTGGVHDGGERVGGRDGGQGGGQRLAVGGVAAGDGHLGAQRGEFLAQLVGAGGLGAAAAGEQQVADAVLGDQVAGEQAPQAAGAAGDQYGALGVQGGHRGVRALQVGRGGAGQARHQDLAVAQRQFGFPGGQRAVQGGRGGVGAVEVDEDEAVRVLGLGGAQQAPQRGVRQVGDVLVGAGGDRAPGDEGQLGVGEAGVGQPALHQLQRTERGPVGGGGEVLAVLGGGEGGQHQPGRRGLPRVDSRREGGEVREGGVGDACRAQPEGVGAEYRAASGGARLGGDGPRCHPVQPEQRLLVGEGADGTEVGVALRQRAEGQRVDGGDRLTGGVGEHQRDGVLADRRDPYAQRVGADRVQGHALPGGGQAGAGAAVQRVQHRVEQRRVDGEGRGGRVGVLGQPHLGEQFVAAAPSGGQPLEERPVPQPGGGQLRVEVVGVDRLGAGRRPGGQLGGGRRGARVGERAGGVPGPRRVGGVVGTGGDGERAAACGVPRPDLDLDAHPAAGGQHQRGLHGEFGEVLAADLVTGADRQLDEGGARQHGGAEHGVVGQPRVAVEPEPPGEQEAVAHRQRHRGAEQRVVRRLQTDGRRVTGGGAGLQPEPLVLEGVRGEFGPAGAGARVERGPVDRHATDLRPGEARGQRLRLRAALAQHRHEVGLGAGDAVLAHRGEHPVGAQLHEGGDALGLQGAHRVQEADGLTDVTDPEARVRDLLGGNHSTRQTGDDRDARGLVRQTLGHRTEGIQHAVHARRVEGVRNR</sequence>